<dbReference type="PANTHER" id="PTHR43335:SF4">
    <property type="entry name" value="ABC TRANSPORTER, ATP-BINDING PROTEIN"/>
    <property type="match status" value="1"/>
</dbReference>
<comment type="caution">
    <text evidence="7">The sequence shown here is derived from an EMBL/GenBank/DDBJ whole genome shotgun (WGS) entry which is preliminary data.</text>
</comment>
<accession>A0ABU9CHM2</accession>
<dbReference type="CDD" id="cd03230">
    <property type="entry name" value="ABC_DR_subfamily_A"/>
    <property type="match status" value="1"/>
</dbReference>
<evidence type="ECO:0000256" key="2">
    <source>
        <dbReference type="ARBA" id="ARBA00022448"/>
    </source>
</evidence>
<evidence type="ECO:0000256" key="3">
    <source>
        <dbReference type="ARBA" id="ARBA00022475"/>
    </source>
</evidence>
<gene>
    <name evidence="7" type="ORF">AACH10_13975</name>
</gene>
<keyword evidence="4" id="KW-0547">Nucleotide-binding</keyword>
<feature type="domain" description="ABC transporter" evidence="6">
    <location>
        <begin position="1"/>
        <end position="228"/>
    </location>
</feature>
<keyword evidence="3" id="KW-1003">Cell membrane</keyword>
<name>A0ABU9CHM2_9BURK</name>
<dbReference type="Proteomes" id="UP001365405">
    <property type="component" value="Unassembled WGS sequence"/>
</dbReference>
<comment type="similarity">
    <text evidence="1">Belongs to the ABC transporter superfamily.</text>
</comment>
<dbReference type="SUPFAM" id="SSF52540">
    <property type="entry name" value="P-loop containing nucleoside triphosphate hydrolases"/>
    <property type="match status" value="1"/>
</dbReference>
<evidence type="ECO:0000313" key="7">
    <source>
        <dbReference type="EMBL" id="MEK8051355.1"/>
    </source>
</evidence>
<protein>
    <submittedName>
        <fullName evidence="7">ABC transporter ATP-binding protein</fullName>
    </submittedName>
</protein>
<keyword evidence="3" id="KW-0472">Membrane</keyword>
<dbReference type="InterPro" id="IPR003439">
    <property type="entry name" value="ABC_transporter-like_ATP-bd"/>
</dbReference>
<keyword evidence="8" id="KW-1185">Reference proteome</keyword>
<sequence length="228" mass="24967">MRATGVSKHYGPVRALDALSLEIRRGEIFCLLGPNGSGKTTFIRLLSGFLTPTAGSITVAGHDVVAEPMAARRAIGYAPEPAPLYRHMRVGEFLRFMARLRQVPGREVDAAVARVADQLDLAHKLDAPVPTLSRGYRQRVALAQALVHQPALLILDEPSNGLDPRQIIEMRHLIRSLAGHYTVLMSSHILSEVAKTADRVAVLLEGKLRGERVIQAGDDLEDWFLSLS</sequence>
<dbReference type="SMART" id="SM00382">
    <property type="entry name" value="AAA"/>
    <property type="match status" value="1"/>
</dbReference>
<dbReference type="Pfam" id="PF00005">
    <property type="entry name" value="ABC_tran"/>
    <property type="match status" value="1"/>
</dbReference>
<evidence type="ECO:0000256" key="1">
    <source>
        <dbReference type="ARBA" id="ARBA00005417"/>
    </source>
</evidence>
<evidence type="ECO:0000313" key="8">
    <source>
        <dbReference type="Proteomes" id="UP001365405"/>
    </source>
</evidence>
<evidence type="ECO:0000256" key="5">
    <source>
        <dbReference type="ARBA" id="ARBA00022840"/>
    </source>
</evidence>
<evidence type="ECO:0000259" key="6">
    <source>
        <dbReference type="PROSITE" id="PS50893"/>
    </source>
</evidence>
<keyword evidence="5 7" id="KW-0067">ATP-binding</keyword>
<dbReference type="PANTHER" id="PTHR43335">
    <property type="entry name" value="ABC TRANSPORTER, ATP-BINDING PROTEIN"/>
    <property type="match status" value="1"/>
</dbReference>
<keyword evidence="2" id="KW-0813">Transport</keyword>
<dbReference type="GO" id="GO:0005524">
    <property type="term" value="F:ATP binding"/>
    <property type="evidence" value="ECO:0007669"/>
    <property type="project" value="UniProtKB-KW"/>
</dbReference>
<dbReference type="InterPro" id="IPR003593">
    <property type="entry name" value="AAA+_ATPase"/>
</dbReference>
<dbReference type="PROSITE" id="PS50893">
    <property type="entry name" value="ABC_TRANSPORTER_2"/>
    <property type="match status" value="1"/>
</dbReference>
<dbReference type="RefSeq" id="WP_341411040.1">
    <property type="nucleotide sequence ID" value="NZ_JBBUTH010000007.1"/>
</dbReference>
<dbReference type="Gene3D" id="3.40.50.300">
    <property type="entry name" value="P-loop containing nucleotide triphosphate hydrolases"/>
    <property type="match status" value="1"/>
</dbReference>
<organism evidence="7 8">
    <name type="scientific">Pseudaquabacterium inlustre</name>
    <dbReference type="NCBI Taxonomy" id="2984192"/>
    <lineage>
        <taxon>Bacteria</taxon>
        <taxon>Pseudomonadati</taxon>
        <taxon>Pseudomonadota</taxon>
        <taxon>Betaproteobacteria</taxon>
        <taxon>Burkholderiales</taxon>
        <taxon>Sphaerotilaceae</taxon>
        <taxon>Pseudaquabacterium</taxon>
    </lineage>
</organism>
<dbReference type="EMBL" id="JBBUTH010000007">
    <property type="protein sequence ID" value="MEK8051355.1"/>
    <property type="molecule type" value="Genomic_DNA"/>
</dbReference>
<dbReference type="InterPro" id="IPR027417">
    <property type="entry name" value="P-loop_NTPase"/>
</dbReference>
<evidence type="ECO:0000256" key="4">
    <source>
        <dbReference type="ARBA" id="ARBA00022741"/>
    </source>
</evidence>
<reference evidence="7 8" key="1">
    <citation type="submission" date="2024-04" db="EMBL/GenBank/DDBJ databases">
        <title>Novel species of the genus Ideonella isolated from streams.</title>
        <authorList>
            <person name="Lu H."/>
        </authorList>
    </citation>
    <scope>NUCLEOTIDE SEQUENCE [LARGE SCALE GENOMIC DNA]</scope>
    <source>
        <strain evidence="7 8">DXS22W</strain>
    </source>
</reference>
<proteinExistence type="inferred from homology"/>